<name>A0A0G3LXI7_CHRGL</name>
<dbReference type="AlphaFoldDB" id="A0A0G3LXI7"/>
<dbReference type="PATRIC" id="fig|1324352.5.peg.156"/>
<evidence type="ECO:0000313" key="1">
    <source>
        <dbReference type="EMBL" id="AKK71354.1"/>
    </source>
</evidence>
<proteinExistence type="predicted"/>
<organism evidence="1 2">
    <name type="scientific">Chryseobacterium gallinarum</name>
    <dbReference type="NCBI Taxonomy" id="1324352"/>
    <lineage>
        <taxon>Bacteria</taxon>
        <taxon>Pseudomonadati</taxon>
        <taxon>Bacteroidota</taxon>
        <taxon>Flavobacteriia</taxon>
        <taxon>Flavobacteriales</taxon>
        <taxon>Weeksellaceae</taxon>
        <taxon>Chryseobacterium group</taxon>
        <taxon>Chryseobacterium</taxon>
    </lineage>
</organism>
<evidence type="ECO:0000313" key="2">
    <source>
        <dbReference type="Proteomes" id="UP000035213"/>
    </source>
</evidence>
<protein>
    <submittedName>
        <fullName evidence="1">Uncharacterized protein</fullName>
    </submittedName>
</protein>
<reference evidence="1 2" key="1">
    <citation type="submission" date="2014-11" db="EMBL/GenBank/DDBJ databases">
        <authorList>
            <person name="Park G.-S."/>
            <person name="Hong S.-J."/>
            <person name="Jung B.K."/>
            <person name="Khan A.R."/>
            <person name="Kwak Y."/>
            <person name="Shin J.-H."/>
        </authorList>
    </citation>
    <scope>NUCLEOTIDE SEQUENCE [LARGE SCALE GENOMIC DNA]</scope>
    <source>
        <strain evidence="1 2">DSM 27622</strain>
    </source>
</reference>
<dbReference type="KEGG" id="cgn:OK18_00715"/>
<sequence length="274" mass="30965">MIKDILTLMTPPFFEPEATPFSISGEVLSIPLGSGNEYMLSEMGELIRISACFGQYNLARLFPEVRGKYLLGDKIRTIRYGMMEDASNLTMHIRSHIASDRAGSALAEIVDENDQLLYSFNHTFYILPAPFFETRFASFKKTANASATALDSLPGIKVFDSEHNRTFTMEVTPFSYEHCLGHFPDYPLVAVAYLYKCILKGNIEWLNKHQMEILRVENIDITVSKAIPIDISCSVKVSIIQSSKNTYQFINEIFIKDDSHIPHCLLTIELLATS</sequence>
<gene>
    <name evidence="1" type="ORF">OK18_00715</name>
</gene>
<accession>A0A0G3LXI7</accession>
<dbReference type="RefSeq" id="WP_053326749.1">
    <property type="nucleotide sequence ID" value="NZ_CP009928.1"/>
</dbReference>
<dbReference type="STRING" id="1324352.OK18_00715"/>
<dbReference type="Proteomes" id="UP000035213">
    <property type="component" value="Chromosome"/>
</dbReference>
<dbReference type="EMBL" id="CP009928">
    <property type="protein sequence ID" value="AKK71354.1"/>
    <property type="molecule type" value="Genomic_DNA"/>
</dbReference>